<dbReference type="EMBL" id="JBHUDI010000001">
    <property type="protein sequence ID" value="MFD1562251.1"/>
    <property type="molecule type" value="Genomic_DNA"/>
</dbReference>
<dbReference type="RefSeq" id="WP_390283687.1">
    <property type="nucleotide sequence ID" value="NZ_JBHUDI010000001.1"/>
</dbReference>
<name>A0ABD6BB24_9EURY</name>
<proteinExistence type="predicted"/>
<gene>
    <name evidence="1" type="ORF">ACFR99_01530</name>
</gene>
<comment type="caution">
    <text evidence="1">The sequence shown here is derived from an EMBL/GenBank/DDBJ whole genome shotgun (WGS) entry which is preliminary data.</text>
</comment>
<evidence type="ECO:0000313" key="2">
    <source>
        <dbReference type="Proteomes" id="UP001597076"/>
    </source>
</evidence>
<sequence length="141" mass="16620">MSEDAFIDEEEAEQNLEQFLEEHGNEGLFVVYFRQFIFSFIMQELKSSDEEVNDIGTQLHFDAEGDELLKDNREQMLERCEHWAQDLVDHLKKDEVVAEVIESGDLGRLEDENVEERVEQALDTKFNEWSGQLETFLEELE</sequence>
<accession>A0ABD6BB24</accession>
<dbReference type="AlphaFoldDB" id="A0ABD6BB24"/>
<reference evidence="1 2" key="1">
    <citation type="journal article" date="2019" name="Int. J. Syst. Evol. Microbiol.">
        <title>The Global Catalogue of Microorganisms (GCM) 10K type strain sequencing project: providing services to taxonomists for standard genome sequencing and annotation.</title>
        <authorList>
            <consortium name="The Broad Institute Genomics Platform"/>
            <consortium name="The Broad Institute Genome Sequencing Center for Infectious Disease"/>
            <person name="Wu L."/>
            <person name="Ma J."/>
        </authorList>
    </citation>
    <scope>NUCLEOTIDE SEQUENCE [LARGE SCALE GENOMIC DNA]</scope>
    <source>
        <strain evidence="1 2">CGMCC 1.12230</strain>
    </source>
</reference>
<protein>
    <submittedName>
        <fullName evidence="1">Uncharacterized protein</fullName>
    </submittedName>
</protein>
<keyword evidence="2" id="KW-1185">Reference proteome</keyword>
<dbReference type="Proteomes" id="UP001597076">
    <property type="component" value="Unassembled WGS sequence"/>
</dbReference>
<evidence type="ECO:0000313" key="1">
    <source>
        <dbReference type="EMBL" id="MFD1562251.1"/>
    </source>
</evidence>
<organism evidence="1 2">
    <name type="scientific">Haloarchaeobius amylolyticus</name>
    <dbReference type="NCBI Taxonomy" id="1198296"/>
    <lineage>
        <taxon>Archaea</taxon>
        <taxon>Methanobacteriati</taxon>
        <taxon>Methanobacteriota</taxon>
        <taxon>Stenosarchaea group</taxon>
        <taxon>Halobacteria</taxon>
        <taxon>Halobacteriales</taxon>
        <taxon>Halorubellaceae</taxon>
        <taxon>Haloarchaeobius</taxon>
    </lineage>
</organism>